<feature type="transmembrane region" description="Helical" evidence="1">
    <location>
        <begin position="146"/>
        <end position="163"/>
    </location>
</feature>
<dbReference type="InterPro" id="IPR026508">
    <property type="entry name" value="TMEM164"/>
</dbReference>
<keyword evidence="3" id="KW-1185">Reference proteome</keyword>
<feature type="transmembrane region" description="Helical" evidence="1">
    <location>
        <begin position="175"/>
        <end position="195"/>
    </location>
</feature>
<evidence type="ECO:0000256" key="1">
    <source>
        <dbReference type="SAM" id="Phobius"/>
    </source>
</evidence>
<evidence type="ECO:0000313" key="2">
    <source>
        <dbReference type="EMBL" id="KXN65999.1"/>
    </source>
</evidence>
<dbReference type="EMBL" id="KQ964783">
    <property type="protein sequence ID" value="KXN65999.1"/>
    <property type="molecule type" value="Genomic_DNA"/>
</dbReference>
<keyword evidence="1" id="KW-0812">Transmembrane</keyword>
<dbReference type="PANTHER" id="PTHR20948">
    <property type="entry name" value="TRANSMEMBRANE PROTEIN 164"/>
    <property type="match status" value="1"/>
</dbReference>
<accession>A0A137NTE3</accession>
<evidence type="ECO:0000313" key="3">
    <source>
        <dbReference type="Proteomes" id="UP000070444"/>
    </source>
</evidence>
<feature type="transmembrane region" description="Helical" evidence="1">
    <location>
        <begin position="207"/>
        <end position="228"/>
    </location>
</feature>
<feature type="transmembrane region" description="Helical" evidence="1">
    <location>
        <begin position="115"/>
        <end position="134"/>
    </location>
</feature>
<proteinExistence type="predicted"/>
<dbReference type="OrthoDB" id="17328at2759"/>
<dbReference type="AlphaFoldDB" id="A0A137NTE3"/>
<dbReference type="OMA" id="FFIQHYA"/>
<name>A0A137NTE3_CONC2</name>
<keyword evidence="1" id="KW-0472">Membrane</keyword>
<gene>
    <name evidence="2" type="ORF">CONCODRAFT_80625</name>
</gene>
<keyword evidence="1" id="KW-1133">Transmembrane helix</keyword>
<dbReference type="Proteomes" id="UP000070444">
    <property type="component" value="Unassembled WGS sequence"/>
</dbReference>
<feature type="transmembrane region" description="Helical" evidence="1">
    <location>
        <begin position="86"/>
        <end position="103"/>
    </location>
</feature>
<dbReference type="Pfam" id="PF14808">
    <property type="entry name" value="TMEM164"/>
    <property type="match status" value="1"/>
</dbReference>
<organism evidence="2 3">
    <name type="scientific">Conidiobolus coronatus (strain ATCC 28846 / CBS 209.66 / NRRL 28638)</name>
    <name type="common">Delacroixia coronata</name>
    <dbReference type="NCBI Taxonomy" id="796925"/>
    <lineage>
        <taxon>Eukaryota</taxon>
        <taxon>Fungi</taxon>
        <taxon>Fungi incertae sedis</taxon>
        <taxon>Zoopagomycota</taxon>
        <taxon>Entomophthoromycotina</taxon>
        <taxon>Entomophthoromycetes</taxon>
        <taxon>Entomophthorales</taxon>
        <taxon>Ancylistaceae</taxon>
        <taxon>Conidiobolus</taxon>
    </lineage>
</organism>
<sequence length="300" mass="34427">MTDLIKSKLAELVLGFSANMPSLADESFNGTEGTWYISPFQHAIETPFNIILSLYLIWSGLKVILKEDSEFRLQSKAYQNRTKPRTILEYVLTAVCLISYAFMTYHKYQRNQLSYLIQFCHFNLLTLIVILLTSKKHFFNHLAFNTYMYYFYGTISALVFPDIRGSKLFFELENYYIEHYVLILIPLLMLTLNNYSIWSINTHLLKFALGIKILLINVISTVVGLKLGVNVNYSLSPPPGILELFGNYYKFGFIPFAGALMLGSRFAIELIMLLNAGLVNNLSKFNANTSSKIYKSKKLN</sequence>
<dbReference type="PANTHER" id="PTHR20948:SF2">
    <property type="entry name" value="TRANSMEMBRANE PROTEIN 164"/>
    <property type="match status" value="1"/>
</dbReference>
<reference evidence="2 3" key="1">
    <citation type="journal article" date="2015" name="Genome Biol. Evol.">
        <title>Phylogenomic analyses indicate that early fungi evolved digesting cell walls of algal ancestors of land plants.</title>
        <authorList>
            <person name="Chang Y."/>
            <person name="Wang S."/>
            <person name="Sekimoto S."/>
            <person name="Aerts A.L."/>
            <person name="Choi C."/>
            <person name="Clum A."/>
            <person name="LaButti K.M."/>
            <person name="Lindquist E.A."/>
            <person name="Yee Ngan C."/>
            <person name="Ohm R.A."/>
            <person name="Salamov A.A."/>
            <person name="Grigoriev I.V."/>
            <person name="Spatafora J.W."/>
            <person name="Berbee M.L."/>
        </authorList>
    </citation>
    <scope>NUCLEOTIDE SEQUENCE [LARGE SCALE GENOMIC DNA]</scope>
    <source>
        <strain evidence="2 3">NRRL 28638</strain>
    </source>
</reference>
<feature type="transmembrane region" description="Helical" evidence="1">
    <location>
        <begin position="248"/>
        <end position="268"/>
    </location>
</feature>
<feature type="transmembrane region" description="Helical" evidence="1">
    <location>
        <begin position="48"/>
        <end position="65"/>
    </location>
</feature>
<protein>
    <submittedName>
        <fullName evidence="2">Uncharacterized protein</fullName>
    </submittedName>
</protein>